<gene>
    <name evidence="5" type="primary">comGA</name>
    <name evidence="5" type="ORF">ACFSX4_03035</name>
</gene>
<dbReference type="SUPFAM" id="SSF52540">
    <property type="entry name" value="P-loop containing nucleoside triphosphate hydrolases"/>
    <property type="match status" value="1"/>
</dbReference>
<evidence type="ECO:0000313" key="6">
    <source>
        <dbReference type="Proteomes" id="UP001597519"/>
    </source>
</evidence>
<dbReference type="RefSeq" id="WP_377771412.1">
    <property type="nucleotide sequence ID" value="NZ_JBHUOQ010000001.1"/>
</dbReference>
<dbReference type="InterPro" id="IPR001482">
    <property type="entry name" value="T2SS/T4SS_dom"/>
</dbReference>
<dbReference type="Pfam" id="PF00437">
    <property type="entry name" value="T2SSE"/>
    <property type="match status" value="1"/>
</dbReference>
<proteinExistence type="inferred from homology"/>
<sequence length="330" mass="38277">MKTSILKMLKEACQSHITDIHLTLESSCGLIKFRKRGVMEEYGTIEIDEYKRWINYLKFTAELDINEHKIPQSGKTHFEIEDEIISVRISTLPISLMNEIIVIRILDALETTKSTELFHTPEKYTFFTDYLSQNQGLILFTGPTGSGKSTVMYRLIHELIRQGDRQIISIEDPVEFDIDGIVQVEINEKAQLDYTPLLRGVLRCDPDIIMFGEIRDKKVADELIKASLSGHLVLSTFHSKSAKTTLNRLKEYNILKEELIESLSLIINQRLIHSLNKSFIIYEYMTKKEIIQYLNNESVSISTLSDELSKLHREGMLTDEEYKNYEKKFK</sequence>
<dbReference type="PANTHER" id="PTHR30258">
    <property type="entry name" value="TYPE II SECRETION SYSTEM PROTEIN GSPE-RELATED"/>
    <property type="match status" value="1"/>
</dbReference>
<dbReference type="NCBIfam" id="NF041000">
    <property type="entry name" value="ATPase_ComGA"/>
    <property type="match status" value="1"/>
</dbReference>
<dbReference type="Gene3D" id="3.30.450.90">
    <property type="match status" value="1"/>
</dbReference>
<evidence type="ECO:0000256" key="2">
    <source>
        <dbReference type="ARBA" id="ARBA00022741"/>
    </source>
</evidence>
<keyword evidence="6" id="KW-1185">Reference proteome</keyword>
<evidence type="ECO:0000256" key="1">
    <source>
        <dbReference type="ARBA" id="ARBA00006611"/>
    </source>
</evidence>
<dbReference type="PANTHER" id="PTHR30258:SF2">
    <property type="entry name" value="COMG OPERON PROTEIN 1"/>
    <property type="match status" value="1"/>
</dbReference>
<keyword evidence="2" id="KW-0547">Nucleotide-binding</keyword>
<name>A0ABW5WRJ6_9STAP</name>
<keyword evidence="3" id="KW-0067">ATP-binding</keyword>
<dbReference type="CDD" id="cd01129">
    <property type="entry name" value="PulE-GspE-like"/>
    <property type="match status" value="1"/>
</dbReference>
<reference evidence="6" key="1">
    <citation type="journal article" date="2019" name="Int. J. Syst. Evol. Microbiol.">
        <title>The Global Catalogue of Microorganisms (GCM) 10K type strain sequencing project: providing services to taxonomists for standard genome sequencing and annotation.</title>
        <authorList>
            <consortium name="The Broad Institute Genomics Platform"/>
            <consortium name="The Broad Institute Genome Sequencing Center for Infectious Disease"/>
            <person name="Wu L."/>
            <person name="Ma J."/>
        </authorList>
    </citation>
    <scope>NUCLEOTIDE SEQUENCE [LARGE SCALE GENOMIC DNA]</scope>
    <source>
        <strain evidence="6">KCTC 33575</strain>
    </source>
</reference>
<protein>
    <submittedName>
        <fullName evidence="5">Competence type IV pilus ATPase ComGA</fullName>
    </submittedName>
</protein>
<dbReference type="EMBL" id="JBHUOQ010000001">
    <property type="protein sequence ID" value="MFD2829426.1"/>
    <property type="molecule type" value="Genomic_DNA"/>
</dbReference>
<dbReference type="Proteomes" id="UP001597519">
    <property type="component" value="Unassembled WGS sequence"/>
</dbReference>
<dbReference type="InterPro" id="IPR047667">
    <property type="entry name" value="ATPase_ComGA"/>
</dbReference>
<dbReference type="Gene3D" id="3.40.50.300">
    <property type="entry name" value="P-loop containing nucleotide triphosphate hydrolases"/>
    <property type="match status" value="1"/>
</dbReference>
<organism evidence="5 6">
    <name type="scientific">Corticicoccus populi</name>
    <dbReference type="NCBI Taxonomy" id="1812821"/>
    <lineage>
        <taxon>Bacteria</taxon>
        <taxon>Bacillati</taxon>
        <taxon>Bacillota</taxon>
        <taxon>Bacilli</taxon>
        <taxon>Bacillales</taxon>
        <taxon>Staphylococcaceae</taxon>
        <taxon>Corticicoccus</taxon>
    </lineage>
</organism>
<comment type="similarity">
    <text evidence="1">Belongs to the GSP E family.</text>
</comment>
<feature type="domain" description="Bacterial type II secretion system protein E" evidence="4">
    <location>
        <begin position="5"/>
        <end position="277"/>
    </location>
</feature>
<evidence type="ECO:0000313" key="5">
    <source>
        <dbReference type="EMBL" id="MFD2829426.1"/>
    </source>
</evidence>
<accession>A0ABW5WRJ6</accession>
<evidence type="ECO:0000259" key="4">
    <source>
        <dbReference type="Pfam" id="PF00437"/>
    </source>
</evidence>
<comment type="caution">
    <text evidence="5">The sequence shown here is derived from an EMBL/GenBank/DDBJ whole genome shotgun (WGS) entry which is preliminary data.</text>
</comment>
<dbReference type="InterPro" id="IPR027417">
    <property type="entry name" value="P-loop_NTPase"/>
</dbReference>
<evidence type="ECO:0000256" key="3">
    <source>
        <dbReference type="ARBA" id="ARBA00022840"/>
    </source>
</evidence>